<evidence type="ECO:0000313" key="5">
    <source>
        <dbReference type="Proteomes" id="UP000181661"/>
    </source>
</evidence>
<dbReference type="InterPro" id="IPR000873">
    <property type="entry name" value="AMP-dep_synth/lig_dom"/>
</dbReference>
<feature type="domain" description="AMP-dependent synthetase/ligase" evidence="1">
    <location>
        <begin position="47"/>
        <end position="353"/>
    </location>
</feature>
<dbReference type="SUPFAM" id="SSF56801">
    <property type="entry name" value="Acetyl-CoA synthetase-like"/>
    <property type="match status" value="1"/>
</dbReference>
<dbReference type="Proteomes" id="UP000181661">
    <property type="component" value="Unassembled WGS sequence"/>
</dbReference>
<evidence type="ECO:0000313" key="3">
    <source>
        <dbReference type="EMBL" id="OIN53986.1"/>
    </source>
</evidence>
<dbReference type="Pfam" id="PF13193">
    <property type="entry name" value="AMP-binding_C"/>
    <property type="match status" value="1"/>
</dbReference>
<feature type="domain" description="AMP-binding enzyme C-terminal" evidence="2">
    <location>
        <begin position="410"/>
        <end position="484"/>
    </location>
</feature>
<protein>
    <submittedName>
        <fullName evidence="4">Acyl-CoA synthetase (AMP-forming)/AMP-acid ligase II</fullName>
    </submittedName>
</protein>
<dbReference type="CDD" id="cd04433">
    <property type="entry name" value="AFD_class_I"/>
    <property type="match status" value="1"/>
</dbReference>
<organism evidence="3 5">
    <name type="scientific">Pseudomonas costantinii</name>
    <dbReference type="NCBI Taxonomy" id="168469"/>
    <lineage>
        <taxon>Bacteria</taxon>
        <taxon>Pseudomonadati</taxon>
        <taxon>Pseudomonadota</taxon>
        <taxon>Gammaproteobacteria</taxon>
        <taxon>Pseudomonadales</taxon>
        <taxon>Pseudomonadaceae</taxon>
        <taxon>Pseudomonas</taxon>
    </lineage>
</organism>
<dbReference type="RefSeq" id="WP_071483321.1">
    <property type="nucleotide sequence ID" value="NZ_FNTS01000002.1"/>
</dbReference>
<dbReference type="InterPro" id="IPR050237">
    <property type="entry name" value="ATP-dep_AMP-bd_enzyme"/>
</dbReference>
<dbReference type="OrthoDB" id="9757559at2"/>
<dbReference type="InterPro" id="IPR025110">
    <property type="entry name" value="AMP-bd_C"/>
</dbReference>
<dbReference type="GO" id="GO:0016877">
    <property type="term" value="F:ligase activity, forming carbon-sulfur bonds"/>
    <property type="evidence" value="ECO:0007669"/>
    <property type="project" value="UniProtKB-ARBA"/>
</dbReference>
<evidence type="ECO:0000313" key="4">
    <source>
        <dbReference type="EMBL" id="SED17633.1"/>
    </source>
</evidence>
<dbReference type="PANTHER" id="PTHR43767">
    <property type="entry name" value="LONG-CHAIN-FATTY-ACID--COA LIGASE"/>
    <property type="match status" value="1"/>
</dbReference>
<dbReference type="PANTHER" id="PTHR43767:SF10">
    <property type="entry name" value="SURFACTIN SYNTHASE SUBUNIT 1"/>
    <property type="match status" value="1"/>
</dbReference>
<keyword evidence="4" id="KW-0436">Ligase</keyword>
<reference evidence="4 6" key="2">
    <citation type="submission" date="2016-10" db="EMBL/GenBank/DDBJ databases">
        <authorList>
            <person name="Varghese N."/>
            <person name="Submissions S."/>
        </authorList>
    </citation>
    <scope>NUCLEOTIDE SEQUENCE [LARGE SCALE GENOMIC DNA]</scope>
    <source>
        <strain evidence="4 6">BS2773</strain>
    </source>
</reference>
<dbReference type="InterPro" id="IPR020845">
    <property type="entry name" value="AMP-binding_CS"/>
</dbReference>
<sequence>MDSIFTLKDLVAGLIQGTWSGQISTDQENGDCLHPCLEAMVQNCAAIRHQSRVVVRVSNSLETVAALLAVWYHGGVVVPVKSDVAPSALQGIADDCVADYVLNPATGELRLQRPDSAQLMPSPFRYLTAPGLTGVDLALIIYTSGSTGKPKGIMLTHANVISSIRSILAYLKIGRSDTVLLISPLSFDYGLYQLLFCLATECRLVMCSRGINPLSLLKLVEERQVTVLPLIPALATALHKYLDKFGIEVRGVRLITSTGGVLPVPTALGLDRRFPDAQVVKMYGLTESKRVSYLPAEQLAQSPDSVGIPMPGLDAKVFHEVREHDDTTYLQEVPRGVVGTLFVRGVSVFQRYFNQDNDGGARLHNGLYRDDNWLATGDLFIQDEEGLLHFKGRSKDLIKQRGFCLYPRDLEAIVYRHPLVELCTVVGITDDEGNEVAKLFVSLTEKGRDTECVLKAWLKQEVDPDYMFGQIQFLDSLPLSANGKVDLAQLVRSVRRTDDEVKT</sequence>
<name>A0A1S2V6Z3_9PSED</name>
<keyword evidence="6" id="KW-1185">Reference proteome</keyword>
<dbReference type="Pfam" id="PF00501">
    <property type="entry name" value="AMP-binding"/>
    <property type="match status" value="1"/>
</dbReference>
<dbReference type="Gene3D" id="3.30.300.30">
    <property type="match status" value="1"/>
</dbReference>
<dbReference type="EMBL" id="MDDR01000009">
    <property type="protein sequence ID" value="OIN53986.1"/>
    <property type="molecule type" value="Genomic_DNA"/>
</dbReference>
<dbReference type="PROSITE" id="PS00455">
    <property type="entry name" value="AMP_BINDING"/>
    <property type="match status" value="1"/>
</dbReference>
<evidence type="ECO:0000313" key="6">
    <source>
        <dbReference type="Proteomes" id="UP000182179"/>
    </source>
</evidence>
<proteinExistence type="predicted"/>
<dbReference type="AlphaFoldDB" id="A0A1S2V6Z3"/>
<gene>
    <name evidence="3" type="ORF">BFL40_07290</name>
    <name evidence="4" type="ORF">SAMN04515675_0140</name>
</gene>
<dbReference type="InterPro" id="IPR045851">
    <property type="entry name" value="AMP-bd_C_sf"/>
</dbReference>
<comment type="caution">
    <text evidence="3">The sequence shown here is derived from an EMBL/GenBank/DDBJ whole genome shotgun (WGS) entry which is preliminary data.</text>
</comment>
<accession>A0A1S2V6Z3</accession>
<dbReference type="EMBL" id="FNTS01000002">
    <property type="protein sequence ID" value="SED17633.1"/>
    <property type="molecule type" value="Genomic_DNA"/>
</dbReference>
<evidence type="ECO:0000259" key="1">
    <source>
        <dbReference type="Pfam" id="PF00501"/>
    </source>
</evidence>
<dbReference type="Gene3D" id="3.40.50.12780">
    <property type="entry name" value="N-terminal domain of ligase-like"/>
    <property type="match status" value="1"/>
</dbReference>
<dbReference type="InterPro" id="IPR042099">
    <property type="entry name" value="ANL_N_sf"/>
</dbReference>
<evidence type="ECO:0000259" key="2">
    <source>
        <dbReference type="Pfam" id="PF13193"/>
    </source>
</evidence>
<reference evidence="3 5" key="1">
    <citation type="submission" date="2016-08" db="EMBL/GenBank/DDBJ databases">
        <title>Draft genome sequence of Pseudomonas costantinii LMG 22119, type strain isolated from cultivated mushroom (Agaricus bisporus) sporophores.</title>
        <authorList>
            <person name="Tambong J.T."/>
        </authorList>
    </citation>
    <scope>NUCLEOTIDE SEQUENCE [LARGE SCALE GENOMIC DNA]</scope>
    <source>
        <strain evidence="3 5">LMG 22119</strain>
    </source>
</reference>
<dbReference type="Proteomes" id="UP000182179">
    <property type="component" value="Unassembled WGS sequence"/>
</dbReference>